<feature type="transmembrane region" description="Helical" evidence="10">
    <location>
        <begin position="586"/>
        <end position="604"/>
    </location>
</feature>
<evidence type="ECO:0000256" key="8">
    <source>
        <dbReference type="ARBA" id="ARBA00023136"/>
    </source>
</evidence>
<comment type="subcellular location">
    <subcellularLocation>
        <location evidence="1">Membrane</location>
        <topology evidence="1">Multi-pass membrane protein</topology>
    </subcellularLocation>
</comment>
<dbReference type="Pfam" id="PF03169">
    <property type="entry name" value="OPT"/>
    <property type="match status" value="1"/>
</dbReference>
<dbReference type="AlphaFoldDB" id="A0A1Y2F395"/>
<dbReference type="InterPro" id="IPR004813">
    <property type="entry name" value="OPT"/>
</dbReference>
<keyword evidence="8 10" id="KW-0472">Membrane</keyword>
<evidence type="ECO:0000256" key="5">
    <source>
        <dbReference type="ARBA" id="ARBA00022856"/>
    </source>
</evidence>
<feature type="region of interest" description="Disordered" evidence="9">
    <location>
        <begin position="1"/>
        <end position="67"/>
    </location>
</feature>
<feature type="transmembrane region" description="Helical" evidence="10">
    <location>
        <begin position="134"/>
        <end position="156"/>
    </location>
</feature>
<evidence type="ECO:0000256" key="10">
    <source>
        <dbReference type="SAM" id="Phobius"/>
    </source>
</evidence>
<dbReference type="InterPro" id="IPR004648">
    <property type="entry name" value="Oligpept_transpt"/>
</dbReference>
<accession>A0A1Y2F395</accession>
<comment type="similarity">
    <text evidence="2">Belongs to the oligopeptide OPT transporter family.</text>
</comment>
<dbReference type="OrthoDB" id="9986677at2759"/>
<evidence type="ECO:0000256" key="7">
    <source>
        <dbReference type="ARBA" id="ARBA00022989"/>
    </source>
</evidence>
<dbReference type="PANTHER" id="PTHR22601">
    <property type="entry name" value="ISP4 LIKE PROTEIN"/>
    <property type="match status" value="1"/>
</dbReference>
<feature type="transmembrane region" description="Helical" evidence="10">
    <location>
        <begin position="177"/>
        <end position="199"/>
    </location>
</feature>
<evidence type="ECO:0000313" key="12">
    <source>
        <dbReference type="Proteomes" id="UP000193467"/>
    </source>
</evidence>
<feature type="compositionally biased region" description="Basic and acidic residues" evidence="9">
    <location>
        <begin position="32"/>
        <end position="59"/>
    </location>
</feature>
<keyword evidence="7 10" id="KW-1133">Transmembrane helix</keyword>
<evidence type="ECO:0000256" key="6">
    <source>
        <dbReference type="ARBA" id="ARBA00022927"/>
    </source>
</evidence>
<organism evidence="11 12">
    <name type="scientific">Leucosporidium creatinivorum</name>
    <dbReference type="NCBI Taxonomy" id="106004"/>
    <lineage>
        <taxon>Eukaryota</taxon>
        <taxon>Fungi</taxon>
        <taxon>Dikarya</taxon>
        <taxon>Basidiomycota</taxon>
        <taxon>Pucciniomycotina</taxon>
        <taxon>Microbotryomycetes</taxon>
        <taxon>Leucosporidiales</taxon>
        <taxon>Leucosporidium</taxon>
    </lineage>
</organism>
<feature type="transmembrane region" description="Helical" evidence="10">
    <location>
        <begin position="211"/>
        <end position="231"/>
    </location>
</feature>
<feature type="transmembrane region" description="Helical" evidence="10">
    <location>
        <begin position="421"/>
        <end position="443"/>
    </location>
</feature>
<feature type="transmembrane region" description="Helical" evidence="10">
    <location>
        <begin position="534"/>
        <end position="554"/>
    </location>
</feature>
<evidence type="ECO:0000256" key="2">
    <source>
        <dbReference type="ARBA" id="ARBA00008807"/>
    </source>
</evidence>
<feature type="transmembrane region" description="Helical" evidence="10">
    <location>
        <begin position="697"/>
        <end position="719"/>
    </location>
</feature>
<evidence type="ECO:0000313" key="11">
    <source>
        <dbReference type="EMBL" id="ORY78388.1"/>
    </source>
</evidence>
<feature type="transmembrane region" description="Helical" evidence="10">
    <location>
        <begin position="653"/>
        <end position="677"/>
    </location>
</feature>
<dbReference type="EMBL" id="MCGR01000029">
    <property type="protein sequence ID" value="ORY78388.1"/>
    <property type="molecule type" value="Genomic_DNA"/>
</dbReference>
<protein>
    <submittedName>
        <fullName evidence="11">Peptide transporter MTD1</fullName>
    </submittedName>
</protein>
<keyword evidence="12" id="KW-1185">Reference proteome</keyword>
<gene>
    <name evidence="11" type="ORF">BCR35DRAFT_321532</name>
</gene>
<feature type="transmembrane region" description="Helical" evidence="10">
    <location>
        <begin position="475"/>
        <end position="494"/>
    </location>
</feature>
<feature type="transmembrane region" description="Helical" evidence="10">
    <location>
        <begin position="500"/>
        <end position="522"/>
    </location>
</feature>
<keyword evidence="4 10" id="KW-0812">Transmembrane</keyword>
<dbReference type="Proteomes" id="UP000193467">
    <property type="component" value="Unassembled WGS sequence"/>
</dbReference>
<keyword evidence="3" id="KW-0813">Transport</keyword>
<dbReference type="GO" id="GO:0016020">
    <property type="term" value="C:membrane"/>
    <property type="evidence" value="ECO:0007669"/>
    <property type="project" value="UniProtKB-SubCell"/>
</dbReference>
<keyword evidence="5" id="KW-0571">Peptide transport</keyword>
<proteinExistence type="inferred from homology"/>
<sequence>MSRIRNPFKRQDSYAATDSKAGAPAQALGRSSAREDQFELDSLGDKMDQGVERDEHLPEDPGALGVDELDQADRLSNGKERPIESAEDWSTRLISTADDPDMPIHTFRMYFLGIGLTCFAAVLGQIFYFRPSGLTVSGLFILVIAHVLGQLWHMLLPNASRGRVWAYLNPCPFNIKEHVAILIMCTTAFSSALAISVFAADDLYYNINPNYGNAIFTMIGSQFLGYGIAGLMRTACVFPTYAFWPSVIPSAQLLDLLHRDKDVSSQRSRLKFFGIVAGGVFCWEFFPEFVAPTLTGVSIFCLAKRDGVWWSRVFGGAYPNEGMGIFSICLDWSYLSGSGSLYTPLATQLTIYAGVGLSAILICGAYATNIWNAQSFPFLAQDLFHENGTVYNQTTILNPDYSLNEELLAEQGLPWYATSMAFYYLGTNLALGATITHCFLWYWKDVKKAFQQFKTRSVDDAHYAVMTKNYKEVPMWVYGAILVVSFAMAQATCYTSDSHLPWYGIVVAFLISIVLFPFISIFPSITGWQVDTSTLTLILGSAVVPGSAQANMYFTLYGSNSATQGISFASDLKLGQYMKLPPRTTLWVQSLGTVIGGILQIVIAKQILSTHREILLDISGTNIWSGQQVQAFNAQAVTWGALAKHMYSPSSTYAMIPLSIVVGLGVPVIPWVIHLYYPKLRANLVVTPLLCYTLGYLASGINSGNFVAFLLALASQWYARKYCASWFRSRNFILSAALDAGTQFFVFVATFALFGAGNGNSAVMPNWALNPADINPDYCGTY</sequence>
<dbReference type="NCBIfam" id="TIGR00728">
    <property type="entry name" value="OPT_sfam"/>
    <property type="match status" value="1"/>
</dbReference>
<keyword evidence="6" id="KW-0653">Protein transport</keyword>
<dbReference type="InParanoid" id="A0A1Y2F395"/>
<name>A0A1Y2F395_9BASI</name>
<dbReference type="GO" id="GO:0035673">
    <property type="term" value="F:oligopeptide transmembrane transporter activity"/>
    <property type="evidence" value="ECO:0007669"/>
    <property type="project" value="InterPro"/>
</dbReference>
<feature type="transmembrane region" description="Helical" evidence="10">
    <location>
        <begin position="109"/>
        <end position="128"/>
    </location>
</feature>
<evidence type="ECO:0000256" key="1">
    <source>
        <dbReference type="ARBA" id="ARBA00004141"/>
    </source>
</evidence>
<dbReference type="GO" id="GO:0015031">
    <property type="term" value="P:protein transport"/>
    <property type="evidence" value="ECO:0007669"/>
    <property type="project" value="UniProtKB-KW"/>
</dbReference>
<evidence type="ECO:0000256" key="4">
    <source>
        <dbReference type="ARBA" id="ARBA00022692"/>
    </source>
</evidence>
<reference evidence="11 12" key="1">
    <citation type="submission" date="2016-07" db="EMBL/GenBank/DDBJ databases">
        <title>Pervasive Adenine N6-methylation of Active Genes in Fungi.</title>
        <authorList>
            <consortium name="DOE Joint Genome Institute"/>
            <person name="Mondo S.J."/>
            <person name="Dannebaum R.O."/>
            <person name="Kuo R.C."/>
            <person name="Labutti K."/>
            <person name="Haridas S."/>
            <person name="Kuo A."/>
            <person name="Salamov A."/>
            <person name="Ahrendt S.R."/>
            <person name="Lipzen A."/>
            <person name="Sullivan W."/>
            <person name="Andreopoulos W.B."/>
            <person name="Clum A."/>
            <person name="Lindquist E."/>
            <person name="Daum C."/>
            <person name="Ramamoorthy G.K."/>
            <person name="Gryganskyi A."/>
            <person name="Culley D."/>
            <person name="Magnuson J.K."/>
            <person name="James T.Y."/>
            <person name="O'Malley M.A."/>
            <person name="Stajich J.E."/>
            <person name="Spatafora J.W."/>
            <person name="Visel A."/>
            <person name="Grigoriev I.V."/>
        </authorList>
    </citation>
    <scope>NUCLEOTIDE SEQUENCE [LARGE SCALE GENOMIC DNA]</scope>
    <source>
        <strain evidence="11 12">62-1032</strain>
    </source>
</reference>
<feature type="transmembrane region" description="Helical" evidence="10">
    <location>
        <begin position="731"/>
        <end position="754"/>
    </location>
</feature>
<feature type="transmembrane region" description="Helical" evidence="10">
    <location>
        <begin position="349"/>
        <end position="368"/>
    </location>
</feature>
<evidence type="ECO:0000256" key="3">
    <source>
        <dbReference type="ARBA" id="ARBA00022448"/>
    </source>
</evidence>
<evidence type="ECO:0000256" key="9">
    <source>
        <dbReference type="SAM" id="MobiDB-lite"/>
    </source>
</evidence>
<comment type="caution">
    <text evidence="11">The sequence shown here is derived from an EMBL/GenBank/DDBJ whole genome shotgun (WGS) entry which is preliminary data.</text>
</comment>